<gene>
    <name evidence="3" type="ORF">PG991_005835</name>
</gene>
<evidence type="ECO:0000256" key="1">
    <source>
        <dbReference type="SAM" id="MobiDB-lite"/>
    </source>
</evidence>
<feature type="compositionally biased region" description="Polar residues" evidence="1">
    <location>
        <begin position="487"/>
        <end position="499"/>
    </location>
</feature>
<comment type="caution">
    <text evidence="3">The sequence shown here is derived from an EMBL/GenBank/DDBJ whole genome shotgun (WGS) entry which is preliminary data.</text>
</comment>
<evidence type="ECO:0000259" key="2">
    <source>
        <dbReference type="Pfam" id="PF04366"/>
    </source>
</evidence>
<feature type="compositionally biased region" description="Basic and acidic residues" evidence="1">
    <location>
        <begin position="644"/>
        <end position="653"/>
    </location>
</feature>
<feature type="compositionally biased region" description="Low complexity" evidence="1">
    <location>
        <begin position="90"/>
        <end position="104"/>
    </location>
</feature>
<keyword evidence="4" id="KW-1185">Reference proteome</keyword>
<feature type="region of interest" description="Disordered" evidence="1">
    <location>
        <begin position="1"/>
        <end position="28"/>
    </location>
</feature>
<dbReference type="EMBL" id="JAQQWI010000007">
    <property type="protein sequence ID" value="KAK8028779.1"/>
    <property type="molecule type" value="Genomic_DNA"/>
</dbReference>
<dbReference type="Proteomes" id="UP001396898">
    <property type="component" value="Unassembled WGS sequence"/>
</dbReference>
<evidence type="ECO:0000313" key="4">
    <source>
        <dbReference type="Proteomes" id="UP001396898"/>
    </source>
</evidence>
<name>A0ABR1SAC5_9PEZI</name>
<protein>
    <recommendedName>
        <fullName evidence="2">Ysc84 actin-binding domain-containing protein</fullName>
    </recommendedName>
</protein>
<feature type="compositionally biased region" description="Polar residues" evidence="1">
    <location>
        <begin position="408"/>
        <end position="428"/>
    </location>
</feature>
<accession>A0ABR1SAC5</accession>
<feature type="compositionally biased region" description="Low complexity" evidence="1">
    <location>
        <begin position="10"/>
        <end position="25"/>
    </location>
</feature>
<dbReference type="PANTHER" id="PTHR15629">
    <property type="entry name" value="SH3YL1 PROTEIN"/>
    <property type="match status" value="1"/>
</dbReference>
<dbReference type="PANTHER" id="PTHR15629:SF8">
    <property type="entry name" value="DUF500 DOMAIN PROTEIN (AFU_ORTHOLOGUE AFUA_5G07310)"/>
    <property type="match status" value="1"/>
</dbReference>
<organism evidence="3 4">
    <name type="scientific">Apiospora marii</name>
    <dbReference type="NCBI Taxonomy" id="335849"/>
    <lineage>
        <taxon>Eukaryota</taxon>
        <taxon>Fungi</taxon>
        <taxon>Dikarya</taxon>
        <taxon>Ascomycota</taxon>
        <taxon>Pezizomycotina</taxon>
        <taxon>Sordariomycetes</taxon>
        <taxon>Xylariomycetidae</taxon>
        <taxon>Amphisphaeriales</taxon>
        <taxon>Apiosporaceae</taxon>
        <taxon>Apiospora</taxon>
    </lineage>
</organism>
<feature type="domain" description="Ysc84 actin-binding" evidence="2">
    <location>
        <begin position="161"/>
        <end position="287"/>
    </location>
</feature>
<proteinExistence type="predicted"/>
<feature type="region of interest" description="Disordered" evidence="1">
    <location>
        <begin position="618"/>
        <end position="708"/>
    </location>
</feature>
<dbReference type="InterPro" id="IPR007461">
    <property type="entry name" value="Ysc84_actin-binding"/>
</dbReference>
<feature type="compositionally biased region" description="Acidic residues" evidence="1">
    <location>
        <begin position="500"/>
        <end position="544"/>
    </location>
</feature>
<dbReference type="Pfam" id="PF04366">
    <property type="entry name" value="Ysc84"/>
    <property type="match status" value="1"/>
</dbReference>
<feature type="region of interest" description="Disordered" evidence="1">
    <location>
        <begin position="479"/>
        <end position="549"/>
    </location>
</feature>
<dbReference type="CDD" id="cd11524">
    <property type="entry name" value="SYLF"/>
    <property type="match status" value="1"/>
</dbReference>
<feature type="compositionally biased region" description="Polar residues" evidence="1">
    <location>
        <begin position="660"/>
        <end position="679"/>
    </location>
</feature>
<feature type="compositionally biased region" description="Basic and acidic residues" evidence="1">
    <location>
        <begin position="430"/>
        <end position="447"/>
    </location>
</feature>
<feature type="region of interest" description="Disordered" evidence="1">
    <location>
        <begin position="84"/>
        <end position="104"/>
    </location>
</feature>
<feature type="region of interest" description="Disordered" evidence="1">
    <location>
        <begin position="574"/>
        <end position="601"/>
    </location>
</feature>
<feature type="compositionally biased region" description="Low complexity" evidence="1">
    <location>
        <begin position="633"/>
        <end position="643"/>
    </location>
</feature>
<feature type="region of interest" description="Disordered" evidence="1">
    <location>
        <begin position="404"/>
        <end position="447"/>
    </location>
</feature>
<sequence length="708" mass="76268">MQRVSALLPSWDRSSRSSAGSTGKNSLDKVRGWADKIPASSASSTNRLSGSRYGREAFWATTLDKECEKAARILQAFCREGLVAPDERPSSPSTTSSNQTATSQVLKKIPPRIIQNAVGLAVFTSMRSGLWSSAGSGGSGILIARKSDGTWSPPSGLILQTATLGFLLGVDVYDCVVVINTFTMLEAMGRPKVVLGTDVAMTTGPLVSLGLWENEIKCTDLSDTVFTYVRSKGQLSEVKLEGTVLNERTDENERFYGNAFSVPKILAGDVNQSLPQLRPLTEMLKAAEGRTDYDATLLEQLSAHPAPSDASIESTGSTASLVPTFGIPDYDDPDPYGVLALEMAGLEIREAGSRLRPDSSQFEFCPSPASSVFPRAGRRSVDTYSLTRSNRGSYMSNRTMATERSHLTDAQTQTDVANTPVTTPSPGQSEDGHKESEAPKEPEEVDYTKIDISALRKLSAFPDLDEPIVMTTSPIKEESLDIHANDHGSQTSTAQSETENGVDADDDEDDEDDQDDTDDDVDEDEDNDEDDDEDEEFEDAEEPVVYEVATAQPPRMAIVASQAVAVKGSVVTIPRRVPPPLPARSSARLSRQNKSEFGDVSAINMVSSPLRQEFDLDQQADEAATPKADETFAAPLSAPSSPARVKDQPEEKSITVGDINESTETPAKNDYTSQSTSNALPREAEIGALAPTKEAQNESRTETAVITA</sequence>
<dbReference type="InterPro" id="IPR051702">
    <property type="entry name" value="SH3_domain_YSC84-like"/>
</dbReference>
<reference evidence="3 4" key="1">
    <citation type="submission" date="2023-01" db="EMBL/GenBank/DDBJ databases">
        <title>Analysis of 21 Apiospora genomes using comparative genomics revels a genus with tremendous synthesis potential of carbohydrate active enzymes and secondary metabolites.</title>
        <authorList>
            <person name="Sorensen T."/>
        </authorList>
    </citation>
    <scope>NUCLEOTIDE SEQUENCE [LARGE SCALE GENOMIC DNA]</scope>
    <source>
        <strain evidence="3 4">CBS 20057</strain>
    </source>
</reference>
<evidence type="ECO:0000313" key="3">
    <source>
        <dbReference type="EMBL" id="KAK8028779.1"/>
    </source>
</evidence>